<keyword evidence="3" id="KW-1185">Reference proteome</keyword>
<keyword evidence="1" id="KW-1133">Transmembrane helix</keyword>
<accession>A0A3S0ZIG4</accession>
<name>A0A3S0ZIG4_ELYCH</name>
<comment type="caution">
    <text evidence="2">The sequence shown here is derived from an EMBL/GenBank/DDBJ whole genome shotgun (WGS) entry which is preliminary data.</text>
</comment>
<keyword evidence="1" id="KW-0472">Membrane</keyword>
<evidence type="ECO:0000313" key="2">
    <source>
        <dbReference type="EMBL" id="RUS75568.1"/>
    </source>
</evidence>
<proteinExistence type="predicted"/>
<evidence type="ECO:0000313" key="3">
    <source>
        <dbReference type="Proteomes" id="UP000271974"/>
    </source>
</evidence>
<evidence type="ECO:0000256" key="1">
    <source>
        <dbReference type="SAM" id="Phobius"/>
    </source>
</evidence>
<gene>
    <name evidence="2" type="ORF">EGW08_016662</name>
</gene>
<feature type="transmembrane region" description="Helical" evidence="1">
    <location>
        <begin position="75"/>
        <end position="96"/>
    </location>
</feature>
<dbReference type="AlphaFoldDB" id="A0A3S0ZIG4"/>
<sequence length="105" mass="12267">MRKGLKDDEGYIFCILLLKFISFSQQTQHPFWIQPTCLKITTVTLSLPHSHTYTHFFYIFYLRCSFFFFTTSLYLSMFVCLSVCLSACLPACFLTFSSTPVRSKL</sequence>
<dbReference type="Proteomes" id="UP000271974">
    <property type="component" value="Unassembled WGS sequence"/>
</dbReference>
<dbReference type="EMBL" id="RQTK01000729">
    <property type="protein sequence ID" value="RUS75568.1"/>
    <property type="molecule type" value="Genomic_DNA"/>
</dbReference>
<protein>
    <submittedName>
        <fullName evidence="2">Uncharacterized protein</fullName>
    </submittedName>
</protein>
<reference evidence="2 3" key="1">
    <citation type="submission" date="2019-01" db="EMBL/GenBank/DDBJ databases">
        <title>A draft genome assembly of the solar-powered sea slug Elysia chlorotica.</title>
        <authorList>
            <person name="Cai H."/>
            <person name="Li Q."/>
            <person name="Fang X."/>
            <person name="Li J."/>
            <person name="Curtis N.E."/>
            <person name="Altenburger A."/>
            <person name="Shibata T."/>
            <person name="Feng M."/>
            <person name="Maeda T."/>
            <person name="Schwartz J.A."/>
            <person name="Shigenobu S."/>
            <person name="Lundholm N."/>
            <person name="Nishiyama T."/>
            <person name="Yang H."/>
            <person name="Hasebe M."/>
            <person name="Li S."/>
            <person name="Pierce S.K."/>
            <person name="Wang J."/>
        </authorList>
    </citation>
    <scope>NUCLEOTIDE SEQUENCE [LARGE SCALE GENOMIC DNA]</scope>
    <source>
        <strain evidence="2">EC2010</strain>
        <tissue evidence="2">Whole organism of an adult</tissue>
    </source>
</reference>
<keyword evidence="1" id="KW-0812">Transmembrane</keyword>
<organism evidence="2 3">
    <name type="scientific">Elysia chlorotica</name>
    <name type="common">Eastern emerald elysia</name>
    <name type="synonym">Sea slug</name>
    <dbReference type="NCBI Taxonomy" id="188477"/>
    <lineage>
        <taxon>Eukaryota</taxon>
        <taxon>Metazoa</taxon>
        <taxon>Spiralia</taxon>
        <taxon>Lophotrochozoa</taxon>
        <taxon>Mollusca</taxon>
        <taxon>Gastropoda</taxon>
        <taxon>Heterobranchia</taxon>
        <taxon>Euthyneura</taxon>
        <taxon>Panpulmonata</taxon>
        <taxon>Sacoglossa</taxon>
        <taxon>Placobranchoidea</taxon>
        <taxon>Plakobranchidae</taxon>
        <taxon>Elysia</taxon>
    </lineage>
</organism>